<dbReference type="RefSeq" id="XP_029765604.1">
    <property type="nucleotide sequence ID" value="XM_029899856.1"/>
</dbReference>
<evidence type="ECO:0000313" key="8">
    <source>
        <dbReference type="Proteomes" id="UP000030706"/>
    </source>
</evidence>
<comment type="similarity">
    <text evidence="1 4">Belongs to the D-isomer specific 2-hydroxyacid dehydrogenase family.</text>
</comment>
<dbReference type="InterPro" id="IPR036291">
    <property type="entry name" value="NAD(P)-bd_dom_sf"/>
</dbReference>
<evidence type="ECO:0000256" key="4">
    <source>
        <dbReference type="RuleBase" id="RU003719"/>
    </source>
</evidence>
<keyword evidence="8" id="KW-1185">Reference proteome</keyword>
<dbReference type="CDD" id="cd05198">
    <property type="entry name" value="formate_dh_like"/>
    <property type="match status" value="1"/>
</dbReference>
<keyword evidence="3" id="KW-0520">NAD</keyword>
<evidence type="ECO:0000313" key="7">
    <source>
        <dbReference type="EMBL" id="KEQ89417.1"/>
    </source>
</evidence>
<dbReference type="InterPro" id="IPR006140">
    <property type="entry name" value="D-isomer_DH_NAD-bd"/>
</dbReference>
<dbReference type="Proteomes" id="UP000030706">
    <property type="component" value="Unassembled WGS sequence"/>
</dbReference>
<name>A0A074Y5D8_AURPU</name>
<evidence type="ECO:0000256" key="1">
    <source>
        <dbReference type="ARBA" id="ARBA00005854"/>
    </source>
</evidence>
<evidence type="ECO:0000259" key="5">
    <source>
        <dbReference type="Pfam" id="PF00389"/>
    </source>
</evidence>
<dbReference type="STRING" id="1043002.A0A074Y5D8"/>
<dbReference type="GeneID" id="40742162"/>
<evidence type="ECO:0000256" key="2">
    <source>
        <dbReference type="ARBA" id="ARBA00023002"/>
    </source>
</evidence>
<dbReference type="EMBL" id="KL584974">
    <property type="protein sequence ID" value="KEQ89417.1"/>
    <property type="molecule type" value="Genomic_DNA"/>
</dbReference>
<dbReference type="PANTHER" id="PTHR43761:SF1">
    <property type="entry name" value="D-ISOMER SPECIFIC 2-HYDROXYACID DEHYDROGENASE CATALYTIC DOMAIN-CONTAINING PROTEIN-RELATED"/>
    <property type="match status" value="1"/>
</dbReference>
<dbReference type="GO" id="GO:0016616">
    <property type="term" value="F:oxidoreductase activity, acting on the CH-OH group of donors, NAD or NADP as acceptor"/>
    <property type="evidence" value="ECO:0007669"/>
    <property type="project" value="InterPro"/>
</dbReference>
<dbReference type="Pfam" id="PF00389">
    <property type="entry name" value="2-Hacid_dh"/>
    <property type="match status" value="1"/>
</dbReference>
<evidence type="ECO:0008006" key="9">
    <source>
        <dbReference type="Google" id="ProtNLM"/>
    </source>
</evidence>
<organism evidence="7 8">
    <name type="scientific">Aureobasidium pullulans EXF-150</name>
    <dbReference type="NCBI Taxonomy" id="1043002"/>
    <lineage>
        <taxon>Eukaryota</taxon>
        <taxon>Fungi</taxon>
        <taxon>Dikarya</taxon>
        <taxon>Ascomycota</taxon>
        <taxon>Pezizomycotina</taxon>
        <taxon>Dothideomycetes</taxon>
        <taxon>Dothideomycetidae</taxon>
        <taxon>Dothideales</taxon>
        <taxon>Saccotheciaceae</taxon>
        <taxon>Aureobasidium</taxon>
    </lineage>
</organism>
<feature type="domain" description="D-isomer specific 2-hydroxyacid dehydrogenase NAD-binding" evidence="6">
    <location>
        <begin position="110"/>
        <end position="292"/>
    </location>
</feature>
<accession>A0A074Y5D8</accession>
<dbReference type="InterPro" id="IPR006139">
    <property type="entry name" value="D-isomer_2_OHA_DH_cat_dom"/>
</dbReference>
<proteinExistence type="inferred from homology"/>
<dbReference type="HOGENOM" id="CLU_019796_1_3_1"/>
<dbReference type="Pfam" id="PF02826">
    <property type="entry name" value="2-Hacid_dh_C"/>
    <property type="match status" value="1"/>
</dbReference>
<feature type="domain" description="D-isomer specific 2-hydroxyacid dehydrogenase catalytic" evidence="5">
    <location>
        <begin position="29"/>
        <end position="322"/>
    </location>
</feature>
<dbReference type="Gene3D" id="3.40.50.720">
    <property type="entry name" value="NAD(P)-binding Rossmann-like Domain"/>
    <property type="match status" value="2"/>
</dbReference>
<dbReference type="SUPFAM" id="SSF52283">
    <property type="entry name" value="Formate/glycerate dehydrogenase catalytic domain-like"/>
    <property type="match status" value="1"/>
</dbReference>
<keyword evidence="2 4" id="KW-0560">Oxidoreductase</keyword>
<dbReference type="AlphaFoldDB" id="A0A074Y5D8"/>
<dbReference type="OrthoDB" id="298012at2759"/>
<evidence type="ECO:0000256" key="3">
    <source>
        <dbReference type="ARBA" id="ARBA00023027"/>
    </source>
</evidence>
<dbReference type="InterPro" id="IPR050418">
    <property type="entry name" value="D-iso_2-hydroxyacid_DH_PdxB"/>
</dbReference>
<reference evidence="7 8" key="1">
    <citation type="journal article" date="2014" name="BMC Genomics">
        <title>Genome sequencing of four Aureobasidium pullulans varieties: biotechnological potential, stress tolerance, and description of new species.</title>
        <authorList>
            <person name="Gostin Ar C."/>
            <person name="Ohm R.A."/>
            <person name="Kogej T."/>
            <person name="Sonjak S."/>
            <person name="Turk M."/>
            <person name="Zajc J."/>
            <person name="Zalar P."/>
            <person name="Grube M."/>
            <person name="Sun H."/>
            <person name="Han J."/>
            <person name="Sharma A."/>
            <person name="Chiniquy J."/>
            <person name="Ngan C.Y."/>
            <person name="Lipzen A."/>
            <person name="Barry K."/>
            <person name="Grigoriev I.V."/>
            <person name="Gunde-Cimerman N."/>
        </authorList>
    </citation>
    <scope>NUCLEOTIDE SEQUENCE [LARGE SCALE GENOMIC DNA]</scope>
    <source>
        <strain evidence="7 8">EXF-150</strain>
    </source>
</reference>
<sequence>MANPGEFKHHVVQLDGHIDLPPLRFPHTFEKHLSTSSSELPSRVASATIAIATATSFVKASFTHAPSLQLISCLGAGCDRFDLHAAKEAGVTVTNTPAQNTSTVAEHALSLYFAVKRKIVELDVFTKEGEKWSKQGMSVMEFRGVMPRVCEEETVGIIGYGALGKRVEKMCKALDMTVLIAERKGSSTTRPGRTSFEQVLRTSTTLFLTCPLDPSTHNMLSHHELTLLSPTSILINVGRGGIVNELALATALKKGKLGGAGTDVFEHEPATKENCPLLAGDVPNLVCTPHLAWFSDRTVVGTKECVRDTIEAFVRGEPANIVVDGRRGQ</sequence>
<gene>
    <name evidence="7" type="ORF">M438DRAFT_263015</name>
</gene>
<dbReference type="PANTHER" id="PTHR43761">
    <property type="entry name" value="D-ISOMER SPECIFIC 2-HYDROXYACID DEHYDROGENASE FAMILY PROTEIN (AFU_ORTHOLOGUE AFUA_1G13630)"/>
    <property type="match status" value="1"/>
</dbReference>
<dbReference type="GO" id="GO:0051287">
    <property type="term" value="F:NAD binding"/>
    <property type="evidence" value="ECO:0007669"/>
    <property type="project" value="InterPro"/>
</dbReference>
<protein>
    <recommendedName>
        <fullName evidence="9">Glycerate dehydrogenase</fullName>
    </recommendedName>
</protein>
<evidence type="ECO:0000259" key="6">
    <source>
        <dbReference type="Pfam" id="PF02826"/>
    </source>
</evidence>
<dbReference type="SUPFAM" id="SSF51735">
    <property type="entry name" value="NAD(P)-binding Rossmann-fold domains"/>
    <property type="match status" value="1"/>
</dbReference>